<accession>A0A2K9B1X0</accession>
<proteinExistence type="predicted"/>
<evidence type="ECO:0000313" key="1">
    <source>
        <dbReference type="EMBL" id="AUE03272.1"/>
    </source>
</evidence>
<dbReference type="RefSeq" id="WP_106641539.1">
    <property type="nucleotide sequence ID" value="NZ_CP021558.1"/>
</dbReference>
<dbReference type="EMBL" id="CP021558">
    <property type="protein sequence ID" value="AUE03272.1"/>
    <property type="molecule type" value="Genomic_DNA"/>
</dbReference>
<organism evidence="1 2">
    <name type="scientific">Bifidobacterium breve</name>
    <dbReference type="NCBI Taxonomy" id="1685"/>
    <lineage>
        <taxon>Bacteria</taxon>
        <taxon>Bacillati</taxon>
        <taxon>Actinomycetota</taxon>
        <taxon>Actinomycetes</taxon>
        <taxon>Bifidobacteriales</taxon>
        <taxon>Bifidobacteriaceae</taxon>
        <taxon>Bifidobacterium</taxon>
    </lineage>
</organism>
<dbReference type="AlphaFoldDB" id="A0A2K9B1X0"/>
<gene>
    <name evidence="1" type="ORF">BB215W447A_1256</name>
</gene>
<name>A0A2K9B1X0_BIFBR</name>
<reference evidence="1 2" key="1">
    <citation type="submission" date="2017-05" db="EMBL/GenBank/DDBJ databases">
        <title>Comparative genomics and methylome analysis of the gut commensal Bifidobacterium breve.</title>
        <authorList>
            <person name="Bottacini F."/>
            <person name="Morrissey R."/>
            <person name="Roberts R.J."/>
            <person name="James K."/>
            <person name="van Breen J."/>
            <person name="Egan M."/>
            <person name="Lambert J."/>
            <person name="van Limpt K."/>
            <person name="Stanton C."/>
            <person name="Knol J."/>
            <person name="O' Connell Motherway M."/>
            <person name="van Sinderen D."/>
        </authorList>
    </citation>
    <scope>NUCLEOTIDE SEQUENCE [LARGE SCALE GENOMIC DNA]</scope>
    <source>
        <strain evidence="1 2">215W447a</strain>
    </source>
</reference>
<evidence type="ECO:0000313" key="2">
    <source>
        <dbReference type="Proteomes" id="UP000232491"/>
    </source>
</evidence>
<dbReference type="Proteomes" id="UP000232491">
    <property type="component" value="Chromosome"/>
</dbReference>
<sequence>MLTVKFQDETGTPDMLPWLRVADACHRIRLSDDAERGHARDMSWLEWRQPSSYLPDRGPDGDPSPEDWRWLRGHPRMLGIRGMPADSAADLARMLAPSRGVARAGLDALALAEAAREARMDPAAWSLALLERDPRRWSHDVQAAPDADPLLGWWGVWAAPDWMPGLSGPGLALALADLARAGRYRCDHAVGPDGRVYPIPPDVWDRIDGLGLAGSFGIVEGF</sequence>
<protein>
    <submittedName>
        <fullName evidence="1">Uncharacterized protein</fullName>
    </submittedName>
</protein>